<keyword evidence="3" id="KW-1185">Reference proteome</keyword>
<name>A0A9J6B2J7_SOLCO</name>
<comment type="caution">
    <text evidence="2">The sequence shown here is derived from an EMBL/GenBank/DDBJ whole genome shotgun (WGS) entry which is preliminary data.</text>
</comment>
<evidence type="ECO:0000313" key="2">
    <source>
        <dbReference type="EMBL" id="KAG5630607.1"/>
    </source>
</evidence>
<evidence type="ECO:0000256" key="1">
    <source>
        <dbReference type="SAM" id="Phobius"/>
    </source>
</evidence>
<sequence length="173" mass="19913">MYHTSFLASFLGGAIRAGVPGLAVLEFLSLRYLFIYFPLQSNLICQIYLIVQFLPIYEDFLILLIGCYSLLSTPQNWTEASYLDDIRDLGACCGATLFFFMTLPLIYALNAMVFVFLAIVVICVEFILYKFQPDIGKNKVSCQKKRSGSYIDFGRKYFQKKIAKMERSTRFLY</sequence>
<protein>
    <submittedName>
        <fullName evidence="2">Uncharacterized protein</fullName>
    </submittedName>
</protein>
<dbReference type="OrthoDB" id="1310544at2759"/>
<feature type="transmembrane region" description="Helical" evidence="1">
    <location>
        <begin position="113"/>
        <end position="131"/>
    </location>
</feature>
<proteinExistence type="predicted"/>
<dbReference type="EMBL" id="JACXVP010000001">
    <property type="protein sequence ID" value="KAG5630607.1"/>
    <property type="molecule type" value="Genomic_DNA"/>
</dbReference>
<reference evidence="2 3" key="1">
    <citation type="submission" date="2020-09" db="EMBL/GenBank/DDBJ databases">
        <title>De no assembly of potato wild relative species, Solanum commersonii.</title>
        <authorList>
            <person name="Cho K."/>
        </authorList>
    </citation>
    <scope>NUCLEOTIDE SEQUENCE [LARGE SCALE GENOMIC DNA]</scope>
    <source>
        <strain evidence="2">LZ3.2</strain>
        <tissue evidence="2">Leaf</tissue>
    </source>
</reference>
<dbReference type="AlphaFoldDB" id="A0A9J6B2J7"/>
<keyword evidence="1" id="KW-1133">Transmembrane helix</keyword>
<keyword evidence="1" id="KW-0812">Transmembrane</keyword>
<organism evidence="2 3">
    <name type="scientific">Solanum commersonii</name>
    <name type="common">Commerson's wild potato</name>
    <name type="synonym">Commerson's nightshade</name>
    <dbReference type="NCBI Taxonomy" id="4109"/>
    <lineage>
        <taxon>Eukaryota</taxon>
        <taxon>Viridiplantae</taxon>
        <taxon>Streptophyta</taxon>
        <taxon>Embryophyta</taxon>
        <taxon>Tracheophyta</taxon>
        <taxon>Spermatophyta</taxon>
        <taxon>Magnoliopsida</taxon>
        <taxon>eudicotyledons</taxon>
        <taxon>Gunneridae</taxon>
        <taxon>Pentapetalae</taxon>
        <taxon>asterids</taxon>
        <taxon>lamiids</taxon>
        <taxon>Solanales</taxon>
        <taxon>Solanaceae</taxon>
        <taxon>Solanoideae</taxon>
        <taxon>Solaneae</taxon>
        <taxon>Solanum</taxon>
    </lineage>
</organism>
<dbReference type="Proteomes" id="UP000824120">
    <property type="component" value="Chromosome 1"/>
</dbReference>
<evidence type="ECO:0000313" key="3">
    <source>
        <dbReference type="Proteomes" id="UP000824120"/>
    </source>
</evidence>
<feature type="transmembrane region" description="Helical" evidence="1">
    <location>
        <begin position="60"/>
        <end position="77"/>
    </location>
</feature>
<keyword evidence="1" id="KW-0472">Membrane</keyword>
<gene>
    <name evidence="2" type="ORF">H5410_002324</name>
</gene>
<accession>A0A9J6B2J7</accession>